<dbReference type="Proteomes" id="UP000800096">
    <property type="component" value="Unassembled WGS sequence"/>
</dbReference>
<proteinExistence type="predicted"/>
<accession>A0A6A5QZ97</accession>
<dbReference type="AlphaFoldDB" id="A0A6A5QZ97"/>
<feature type="region of interest" description="Disordered" evidence="1">
    <location>
        <begin position="197"/>
        <end position="220"/>
    </location>
</feature>
<name>A0A6A5QZ97_AMPQU</name>
<gene>
    <name evidence="2" type="ORF">BDU57DRAFT_513333</name>
</gene>
<evidence type="ECO:0000256" key="1">
    <source>
        <dbReference type="SAM" id="MobiDB-lite"/>
    </source>
</evidence>
<evidence type="ECO:0000313" key="3">
    <source>
        <dbReference type="Proteomes" id="UP000800096"/>
    </source>
</evidence>
<sequence length="396" mass="44493">MHDQPHTAAPPELRGDRTIKRKRLFDAAAAPIRKRRPQTVTANPPCPSPLVKVLREYGLLEVVVSELCADDLWALANTSKALNEAIMPRTVSLNNLLGRLKCSGKGVEIRNKCHQKWPCFEASLCTEHVRCGSTNTKHETETKSCVNCKVATCDECRIHCVYQTSFEGPCDPNDPAELPNFSGFVLLQPFEQPILSPHHLNHDDSTSEPRWQDPSKSGRGPYHDQGYLDVPFHLGETAPPEYIGDILDLDLGCRSLKSVYSSSHYTSPSPVVRSLDMVAEARKVHFCDFCFGDVAPSDVAGMQEWDKITSFLPMLPSELVASKKECRCTLRTRMLDRWLCARCYQAEEDAIESFSRSQSNGGTFRCRCGNHVQRVLCLWCRGEVLEQEEDTEKADH</sequence>
<protein>
    <submittedName>
        <fullName evidence="2">Uncharacterized protein</fullName>
    </submittedName>
</protein>
<feature type="compositionally biased region" description="Basic and acidic residues" evidence="1">
    <location>
        <begin position="200"/>
        <end position="213"/>
    </location>
</feature>
<evidence type="ECO:0000313" key="2">
    <source>
        <dbReference type="EMBL" id="KAF1919994.1"/>
    </source>
</evidence>
<keyword evidence="3" id="KW-1185">Reference proteome</keyword>
<reference evidence="2" key="1">
    <citation type="journal article" date="2020" name="Stud. Mycol.">
        <title>101 Dothideomycetes genomes: a test case for predicting lifestyles and emergence of pathogens.</title>
        <authorList>
            <person name="Haridas S."/>
            <person name="Albert R."/>
            <person name="Binder M."/>
            <person name="Bloem J."/>
            <person name="Labutti K."/>
            <person name="Salamov A."/>
            <person name="Andreopoulos B."/>
            <person name="Baker S."/>
            <person name="Barry K."/>
            <person name="Bills G."/>
            <person name="Bluhm B."/>
            <person name="Cannon C."/>
            <person name="Castanera R."/>
            <person name="Culley D."/>
            <person name="Daum C."/>
            <person name="Ezra D."/>
            <person name="Gonzalez J."/>
            <person name="Henrissat B."/>
            <person name="Kuo A."/>
            <person name="Liang C."/>
            <person name="Lipzen A."/>
            <person name="Lutzoni F."/>
            <person name="Magnuson J."/>
            <person name="Mondo S."/>
            <person name="Nolan M."/>
            <person name="Ohm R."/>
            <person name="Pangilinan J."/>
            <person name="Park H.-J."/>
            <person name="Ramirez L."/>
            <person name="Alfaro M."/>
            <person name="Sun H."/>
            <person name="Tritt A."/>
            <person name="Yoshinaga Y."/>
            <person name="Zwiers L.-H."/>
            <person name="Turgeon B."/>
            <person name="Goodwin S."/>
            <person name="Spatafora J."/>
            <person name="Crous P."/>
            <person name="Grigoriev I."/>
        </authorList>
    </citation>
    <scope>NUCLEOTIDE SEQUENCE</scope>
    <source>
        <strain evidence="2">HMLAC05119</strain>
    </source>
</reference>
<dbReference type="OrthoDB" id="3775616at2759"/>
<organism evidence="2 3">
    <name type="scientific">Ampelomyces quisqualis</name>
    <name type="common">Powdery mildew agent</name>
    <dbReference type="NCBI Taxonomy" id="50730"/>
    <lineage>
        <taxon>Eukaryota</taxon>
        <taxon>Fungi</taxon>
        <taxon>Dikarya</taxon>
        <taxon>Ascomycota</taxon>
        <taxon>Pezizomycotina</taxon>
        <taxon>Dothideomycetes</taxon>
        <taxon>Pleosporomycetidae</taxon>
        <taxon>Pleosporales</taxon>
        <taxon>Pleosporineae</taxon>
        <taxon>Phaeosphaeriaceae</taxon>
        <taxon>Ampelomyces</taxon>
    </lineage>
</organism>
<dbReference type="EMBL" id="ML979133">
    <property type="protein sequence ID" value="KAF1919994.1"/>
    <property type="molecule type" value="Genomic_DNA"/>
</dbReference>